<reference evidence="3 4" key="1">
    <citation type="submission" date="2016-10" db="EMBL/GenBank/DDBJ databases">
        <authorList>
            <person name="de Groot N.N."/>
        </authorList>
    </citation>
    <scope>NUCLEOTIDE SEQUENCE [LARGE SCALE GENOMIC DNA]</scope>
    <source>
        <strain evidence="3 4">DSM 14858</strain>
    </source>
</reference>
<dbReference type="NCBIfam" id="TIGR01552">
    <property type="entry name" value="phd_fam"/>
    <property type="match status" value="1"/>
</dbReference>
<evidence type="ECO:0000256" key="1">
    <source>
        <dbReference type="ARBA" id="ARBA00009981"/>
    </source>
</evidence>
<dbReference type="EMBL" id="FNZQ01000005">
    <property type="protein sequence ID" value="SEL47969.1"/>
    <property type="molecule type" value="Genomic_DNA"/>
</dbReference>
<comment type="function">
    <text evidence="2">Antitoxin component of a type II toxin-antitoxin (TA) system.</text>
</comment>
<dbReference type="OrthoDB" id="165038at2"/>
<organism evidence="3 4">
    <name type="scientific">Jannaschia helgolandensis</name>
    <dbReference type="NCBI Taxonomy" id="188906"/>
    <lineage>
        <taxon>Bacteria</taxon>
        <taxon>Pseudomonadati</taxon>
        <taxon>Pseudomonadota</taxon>
        <taxon>Alphaproteobacteria</taxon>
        <taxon>Rhodobacterales</taxon>
        <taxon>Roseobacteraceae</taxon>
        <taxon>Jannaschia</taxon>
    </lineage>
</organism>
<dbReference type="InterPro" id="IPR006442">
    <property type="entry name" value="Antitoxin_Phd/YefM"/>
</dbReference>
<dbReference type="InterPro" id="IPR036165">
    <property type="entry name" value="YefM-like_sf"/>
</dbReference>
<evidence type="ECO:0000313" key="3">
    <source>
        <dbReference type="EMBL" id="SEL47969.1"/>
    </source>
</evidence>
<evidence type="ECO:0000313" key="4">
    <source>
        <dbReference type="Proteomes" id="UP000199283"/>
    </source>
</evidence>
<proteinExistence type="inferred from homology"/>
<dbReference type="Gene3D" id="3.40.1620.10">
    <property type="entry name" value="YefM-like domain"/>
    <property type="match status" value="1"/>
</dbReference>
<dbReference type="STRING" id="188906.SAMN04488526_2805"/>
<name>A0A1H7QJK9_9RHOB</name>
<dbReference type="SUPFAM" id="SSF143120">
    <property type="entry name" value="YefM-like"/>
    <property type="match status" value="1"/>
</dbReference>
<accession>A0A1H7QJK9</accession>
<gene>
    <name evidence="3" type="ORF">SAMN04488526_2805</name>
</gene>
<dbReference type="RefSeq" id="WP_092763769.1">
    <property type="nucleotide sequence ID" value="NZ_FNZQ01000005.1"/>
</dbReference>
<dbReference type="AlphaFoldDB" id="A0A1H7QJK9"/>
<evidence type="ECO:0000256" key="2">
    <source>
        <dbReference type="RuleBase" id="RU362080"/>
    </source>
</evidence>
<comment type="similarity">
    <text evidence="1 2">Belongs to the phD/YefM antitoxin family.</text>
</comment>
<sequence>MQHMAARDAKNSFGRLIDTARAEPVAIDKYGRTVVVVIAIEEYNRLTALQAPAKPDSMIGDSGK</sequence>
<keyword evidence="4" id="KW-1185">Reference proteome</keyword>
<dbReference type="Proteomes" id="UP000199283">
    <property type="component" value="Unassembled WGS sequence"/>
</dbReference>
<dbReference type="Pfam" id="PF02604">
    <property type="entry name" value="PhdYeFM_antitox"/>
    <property type="match status" value="1"/>
</dbReference>
<protein>
    <recommendedName>
        <fullName evidence="2">Antitoxin</fullName>
    </recommendedName>
</protein>